<evidence type="ECO:0000313" key="2">
    <source>
        <dbReference type="EMBL" id="CAH0999863.1"/>
    </source>
</evidence>
<feature type="coiled-coil region" evidence="1">
    <location>
        <begin position="343"/>
        <end position="370"/>
    </location>
</feature>
<comment type="caution">
    <text evidence="2">The sequence shown here is derived from an EMBL/GenBank/DDBJ whole genome shotgun (WGS) entry which is preliminary data.</text>
</comment>
<dbReference type="EMBL" id="CAKLPZ010000001">
    <property type="protein sequence ID" value="CAH0999863.1"/>
    <property type="molecule type" value="Genomic_DNA"/>
</dbReference>
<dbReference type="Proteomes" id="UP000837803">
    <property type="component" value="Unassembled WGS sequence"/>
</dbReference>
<evidence type="ECO:0000256" key="1">
    <source>
        <dbReference type="SAM" id="Coils"/>
    </source>
</evidence>
<reference evidence="2" key="1">
    <citation type="submission" date="2021-12" db="EMBL/GenBank/DDBJ databases">
        <authorList>
            <person name="Rodrigo-Torres L."/>
            <person name="Arahal R. D."/>
            <person name="Lucena T."/>
        </authorList>
    </citation>
    <scope>NUCLEOTIDE SEQUENCE</scope>
    <source>
        <strain evidence="2">CECT 8419</strain>
    </source>
</reference>
<sequence>MRNRIAVWGRDAQEKRVLMTIELQVTDNIVRIQTFPEKVVTDEVYTAFMDKWRKGQDAELPEPDRVIARELSVTDGLLPEDLKAEQTDMIVRAQTEWHFNVLSEKLAQNYRSELAEIEDRIERAGAYSSDLWNQAKAFWQKVQGQLQDKTLMREQGNELRKRSDAVFAKLKELREAVNAQYEEESGKQKAKFATLLDDVEKRIVEGTHLNKVFQELRELQRKFHGVKFTKTDRDHVYGRIDAAFKAVKEKRGGGKGSDGGSAATAALGRNESRYQGLLKAMERMQKSIGRDEEDLKFERRRIERTDGQLEAQIRQAKIVMIESRVASKNEKLADMVKTKAMLEGRIEKDKQRAEKQARKAAERAAKDAARAKIAAEMGSRTVSPEEQAKLAAAAALIKEGKRKGKADRKELRQAAPGDVAANFAAFSQVLAGEVDPPRKVKGKQRTAAPSLLQQATEVVDEVIEKAQHEVQSVVDTVKATARVISEEE</sequence>
<feature type="coiled-coil region" evidence="1">
    <location>
        <begin position="100"/>
        <end position="127"/>
    </location>
</feature>
<proteinExistence type="predicted"/>
<name>A0ABN8F509_9BACT</name>
<accession>A0ABN8F509</accession>
<gene>
    <name evidence="2" type="ORF">LEM8419_01136</name>
</gene>
<organism evidence="2 3">
    <name type="scientific">Neolewinella maritima</name>
    <dbReference type="NCBI Taxonomy" id="1383882"/>
    <lineage>
        <taxon>Bacteria</taxon>
        <taxon>Pseudomonadati</taxon>
        <taxon>Bacteroidota</taxon>
        <taxon>Saprospiria</taxon>
        <taxon>Saprospirales</taxon>
        <taxon>Lewinellaceae</taxon>
        <taxon>Neolewinella</taxon>
    </lineage>
</organism>
<keyword evidence="3" id="KW-1185">Reference proteome</keyword>
<evidence type="ECO:0000313" key="3">
    <source>
        <dbReference type="Proteomes" id="UP000837803"/>
    </source>
</evidence>
<protein>
    <recommendedName>
        <fullName evidence="4">DUF1351 domain-containing protein</fullName>
    </recommendedName>
</protein>
<evidence type="ECO:0008006" key="4">
    <source>
        <dbReference type="Google" id="ProtNLM"/>
    </source>
</evidence>
<keyword evidence="1" id="KW-0175">Coiled coil</keyword>